<keyword evidence="2" id="KW-0378">Hydrolase</keyword>
<proteinExistence type="predicted"/>
<name>A0A5R8YJ62_9ACTN</name>
<comment type="caution">
    <text evidence="2">The sequence shown here is derived from an EMBL/GenBank/DDBJ whole genome shotgun (WGS) entry which is preliminary data.</text>
</comment>
<feature type="domain" description="Dienelactone hydrolase" evidence="1">
    <location>
        <begin position="40"/>
        <end position="253"/>
    </location>
</feature>
<dbReference type="PANTHER" id="PTHR46623">
    <property type="entry name" value="CARBOXYMETHYLENEBUTENOLIDASE-RELATED"/>
    <property type="match status" value="1"/>
</dbReference>
<dbReference type="InterPro" id="IPR051049">
    <property type="entry name" value="Dienelactone_hydrolase-like"/>
</dbReference>
<dbReference type="SUPFAM" id="SSF53474">
    <property type="entry name" value="alpha/beta-Hydrolases"/>
    <property type="match status" value="1"/>
</dbReference>
<sequence>MKGCPPVCYDADAVPPVHGAPRTTTSSERLVLTSGDGAEFAAFLSRPRERAGAAVLVLPDNRGLSGFYEQLTGRLAEQGHPALAIDYFGRTAGTGPRPADFPFMEHLGKAHKDTLFADIAAGARCLRAEGHQDVVTLGFCFGGRLAFLAARPDLGFRGVVGLYGYPDTLFGNPGPTQLAGELRGPILGLFGGADEGISPEVVKAFDEALDGAGVEHEFVTYPGAPHSFFELGRPELAEACADAWSRVLAFLERVPAGS</sequence>
<keyword evidence="3" id="KW-1185">Reference proteome</keyword>
<evidence type="ECO:0000259" key="1">
    <source>
        <dbReference type="Pfam" id="PF01738"/>
    </source>
</evidence>
<protein>
    <submittedName>
        <fullName evidence="2">Dienelactone hydrolase family protein</fullName>
    </submittedName>
</protein>
<dbReference type="InterPro" id="IPR029058">
    <property type="entry name" value="AB_hydrolase_fold"/>
</dbReference>
<reference evidence="2" key="1">
    <citation type="submission" date="2019-05" db="EMBL/GenBank/DDBJ databases">
        <title>Isolation, diversity and antifungal activity of Actinobacteria from wheat.</title>
        <authorList>
            <person name="Yu B."/>
        </authorList>
    </citation>
    <scope>NUCLEOTIDE SEQUENCE [LARGE SCALE GENOMIC DNA]</scope>
    <source>
        <strain evidence="2">NEAU-HEGS1-5</strain>
    </source>
</reference>
<dbReference type="Pfam" id="PF01738">
    <property type="entry name" value="DLH"/>
    <property type="match status" value="1"/>
</dbReference>
<evidence type="ECO:0000313" key="3">
    <source>
        <dbReference type="Proteomes" id="UP000309033"/>
    </source>
</evidence>
<dbReference type="PANTHER" id="PTHR46623:SF6">
    <property type="entry name" value="ALPHA_BETA-HYDROLASES SUPERFAMILY PROTEIN"/>
    <property type="match status" value="1"/>
</dbReference>
<dbReference type="EMBL" id="VANP01000026">
    <property type="protein sequence ID" value="TLP50830.1"/>
    <property type="molecule type" value="Genomic_DNA"/>
</dbReference>
<dbReference type="InterPro" id="IPR002925">
    <property type="entry name" value="Dienelactn_hydro"/>
</dbReference>
<dbReference type="GO" id="GO:0016787">
    <property type="term" value="F:hydrolase activity"/>
    <property type="evidence" value="ECO:0007669"/>
    <property type="project" value="UniProtKB-KW"/>
</dbReference>
<dbReference type="Proteomes" id="UP000309033">
    <property type="component" value="Unassembled WGS sequence"/>
</dbReference>
<dbReference type="Gene3D" id="3.40.50.1820">
    <property type="entry name" value="alpha/beta hydrolase"/>
    <property type="match status" value="1"/>
</dbReference>
<dbReference type="AlphaFoldDB" id="A0A5R8YJ62"/>
<evidence type="ECO:0000313" key="2">
    <source>
        <dbReference type="EMBL" id="TLP50830.1"/>
    </source>
</evidence>
<accession>A0A5R8YJ62</accession>
<dbReference type="OrthoDB" id="188362at2"/>
<gene>
    <name evidence="2" type="ORF">FED44_34985</name>
</gene>
<organism evidence="2 3">
    <name type="scientific">Microbispora triticiradicis</name>
    <dbReference type="NCBI Taxonomy" id="2200763"/>
    <lineage>
        <taxon>Bacteria</taxon>
        <taxon>Bacillati</taxon>
        <taxon>Actinomycetota</taxon>
        <taxon>Actinomycetes</taxon>
        <taxon>Streptosporangiales</taxon>
        <taxon>Streptosporangiaceae</taxon>
        <taxon>Microbispora</taxon>
    </lineage>
</organism>